<proteinExistence type="predicted"/>
<dbReference type="PROSITE" id="PS50109">
    <property type="entry name" value="HIS_KIN"/>
    <property type="match status" value="1"/>
</dbReference>
<keyword evidence="5 8" id="KW-0812">Transmembrane</keyword>
<dbReference type="SUPFAM" id="SSF47384">
    <property type="entry name" value="Homodimeric domain of signal transducing histidine kinase"/>
    <property type="match status" value="1"/>
</dbReference>
<dbReference type="GO" id="GO:0000155">
    <property type="term" value="F:phosphorelay sensor kinase activity"/>
    <property type="evidence" value="ECO:0007669"/>
    <property type="project" value="InterPro"/>
</dbReference>
<evidence type="ECO:0000256" key="3">
    <source>
        <dbReference type="ARBA" id="ARBA00022553"/>
    </source>
</evidence>
<dbReference type="SUPFAM" id="SSF55874">
    <property type="entry name" value="ATPase domain of HSP90 chaperone/DNA topoisomerase II/histidine kinase"/>
    <property type="match status" value="1"/>
</dbReference>
<organism evidence="10 11">
    <name type="scientific">Taibaiella soli</name>
    <dbReference type="NCBI Taxonomy" id="1649169"/>
    <lineage>
        <taxon>Bacteria</taxon>
        <taxon>Pseudomonadati</taxon>
        <taxon>Bacteroidota</taxon>
        <taxon>Chitinophagia</taxon>
        <taxon>Chitinophagales</taxon>
        <taxon>Chitinophagaceae</taxon>
        <taxon>Taibaiella</taxon>
    </lineage>
</organism>
<feature type="transmembrane region" description="Helical" evidence="8">
    <location>
        <begin position="128"/>
        <end position="149"/>
    </location>
</feature>
<comment type="caution">
    <text evidence="10">The sequence shown here is derived from an EMBL/GenBank/DDBJ whole genome shotgun (WGS) entry which is preliminary data.</text>
</comment>
<name>A0A2W2BE09_9BACT</name>
<dbReference type="InterPro" id="IPR005467">
    <property type="entry name" value="His_kinase_dom"/>
</dbReference>
<dbReference type="RefSeq" id="WP_111000197.1">
    <property type="nucleotide sequence ID" value="NZ_QKTW01000022.1"/>
</dbReference>
<gene>
    <name evidence="10" type="ORF">DN068_17335</name>
</gene>
<dbReference type="Gene3D" id="1.10.287.130">
    <property type="match status" value="1"/>
</dbReference>
<dbReference type="InterPro" id="IPR036097">
    <property type="entry name" value="HisK_dim/P_sf"/>
</dbReference>
<dbReference type="SMART" id="SM00388">
    <property type="entry name" value="HisKA"/>
    <property type="match status" value="1"/>
</dbReference>
<keyword evidence="4" id="KW-0808">Transferase</keyword>
<dbReference type="InterPro" id="IPR003594">
    <property type="entry name" value="HATPase_dom"/>
</dbReference>
<dbReference type="Pfam" id="PF00512">
    <property type="entry name" value="HisKA"/>
    <property type="match status" value="1"/>
</dbReference>
<evidence type="ECO:0000256" key="5">
    <source>
        <dbReference type="ARBA" id="ARBA00022692"/>
    </source>
</evidence>
<keyword evidence="6" id="KW-0418">Kinase</keyword>
<evidence type="ECO:0000313" key="10">
    <source>
        <dbReference type="EMBL" id="PZF71826.1"/>
    </source>
</evidence>
<keyword evidence="8" id="KW-0472">Membrane</keyword>
<dbReference type="CDD" id="cd00082">
    <property type="entry name" value="HisKA"/>
    <property type="match status" value="1"/>
</dbReference>
<dbReference type="GO" id="GO:0005886">
    <property type="term" value="C:plasma membrane"/>
    <property type="evidence" value="ECO:0007669"/>
    <property type="project" value="TreeGrafter"/>
</dbReference>
<evidence type="ECO:0000256" key="4">
    <source>
        <dbReference type="ARBA" id="ARBA00022679"/>
    </source>
</evidence>
<evidence type="ECO:0000256" key="7">
    <source>
        <dbReference type="ARBA" id="ARBA00022989"/>
    </source>
</evidence>
<dbReference type="PANTHER" id="PTHR45436">
    <property type="entry name" value="SENSOR HISTIDINE KINASE YKOH"/>
    <property type="match status" value="1"/>
</dbReference>
<evidence type="ECO:0000256" key="8">
    <source>
        <dbReference type="SAM" id="Phobius"/>
    </source>
</evidence>
<dbReference type="SMART" id="SM00387">
    <property type="entry name" value="HATPase_c"/>
    <property type="match status" value="1"/>
</dbReference>
<dbReference type="Proteomes" id="UP000248745">
    <property type="component" value="Unassembled WGS sequence"/>
</dbReference>
<dbReference type="OrthoDB" id="1522504at2"/>
<dbReference type="PANTHER" id="PTHR45436:SF5">
    <property type="entry name" value="SENSOR HISTIDINE KINASE TRCS"/>
    <property type="match status" value="1"/>
</dbReference>
<comment type="catalytic activity">
    <reaction evidence="1">
        <text>ATP + protein L-histidine = ADP + protein N-phospho-L-histidine.</text>
        <dbReference type="EC" id="2.7.13.3"/>
    </reaction>
</comment>
<keyword evidence="7 8" id="KW-1133">Transmembrane helix</keyword>
<accession>A0A2W2BE09</accession>
<protein>
    <recommendedName>
        <fullName evidence="2">histidine kinase</fullName>
        <ecNumber evidence="2">2.7.13.3</ecNumber>
    </recommendedName>
</protein>
<evidence type="ECO:0000256" key="2">
    <source>
        <dbReference type="ARBA" id="ARBA00012438"/>
    </source>
</evidence>
<dbReference type="Pfam" id="PF02518">
    <property type="entry name" value="HATPase_c"/>
    <property type="match status" value="1"/>
</dbReference>
<reference evidence="10 11" key="1">
    <citation type="submission" date="2018-06" db="EMBL/GenBank/DDBJ databases">
        <title>Mucibacter soli gen. nov., sp. nov., a new member of the family Chitinophagaceae producing mucin.</title>
        <authorList>
            <person name="Kim M.-K."/>
            <person name="Park S."/>
            <person name="Kim T.-S."/>
            <person name="Joung Y."/>
            <person name="Han J.-H."/>
            <person name="Kim S.B."/>
        </authorList>
    </citation>
    <scope>NUCLEOTIDE SEQUENCE [LARGE SCALE GENOMIC DNA]</scope>
    <source>
        <strain evidence="10 11">R1-15</strain>
    </source>
</reference>
<evidence type="ECO:0000313" key="11">
    <source>
        <dbReference type="Proteomes" id="UP000248745"/>
    </source>
</evidence>
<evidence type="ECO:0000256" key="6">
    <source>
        <dbReference type="ARBA" id="ARBA00022777"/>
    </source>
</evidence>
<dbReference type="Gene3D" id="3.30.565.10">
    <property type="entry name" value="Histidine kinase-like ATPase, C-terminal domain"/>
    <property type="match status" value="1"/>
</dbReference>
<feature type="transmembrane region" description="Helical" evidence="8">
    <location>
        <begin position="7"/>
        <end position="28"/>
    </location>
</feature>
<keyword evidence="3" id="KW-0597">Phosphoprotein</keyword>
<dbReference type="InterPro" id="IPR036890">
    <property type="entry name" value="HATPase_C_sf"/>
</dbReference>
<keyword evidence="11" id="KW-1185">Reference proteome</keyword>
<dbReference type="InterPro" id="IPR050428">
    <property type="entry name" value="TCS_sensor_his_kinase"/>
</dbReference>
<evidence type="ECO:0000256" key="1">
    <source>
        <dbReference type="ARBA" id="ARBA00000085"/>
    </source>
</evidence>
<dbReference type="EC" id="2.7.13.3" evidence="2"/>
<feature type="domain" description="Histidine kinase" evidence="9">
    <location>
        <begin position="217"/>
        <end position="410"/>
    </location>
</feature>
<sequence>MKIVSKFTMWYLCISLIAMLIGGVFAYYQVRNGINNAETERLKNYNDIIAEQIRTGNAPDKYMRGRPVEIKILGKDAPITTAEVHQYTYYNPDIKHRECWLSVKSFYKINDETYSISSYNYVTKANEILMGLLSSFICIVALSLLFVIISGSVISKLILAPFYHTVKTIQTFSIKSKQKIQLPKTGTKELNELNVFLKKMTDKAVDEYAALKEFSENASHELQTPLAIIRSKMELLVESDITEEQAALIADMQNAIEKLSKINRSLTLLTKLENEEYDATKDIKFCRSAKDSLSAFSDLMEVKGICLHRQIDSNVTVMLNPALADILLNNLLSNAIRHNLPENGQIDVLLTKDKFCIKNTGNPPNIPTEDLFRRFKKVNQSGESIGIGLAIVKQICDLNKFKIRYTFEEGWHIIEINFRPISSSSKLLQNDERTLHPEIQL</sequence>
<evidence type="ECO:0000259" key="9">
    <source>
        <dbReference type="PROSITE" id="PS50109"/>
    </source>
</evidence>
<dbReference type="AlphaFoldDB" id="A0A2W2BE09"/>
<dbReference type="EMBL" id="QKTW01000022">
    <property type="protein sequence ID" value="PZF71826.1"/>
    <property type="molecule type" value="Genomic_DNA"/>
</dbReference>
<dbReference type="InterPro" id="IPR003661">
    <property type="entry name" value="HisK_dim/P_dom"/>
</dbReference>